<dbReference type="Gene3D" id="1.20.120.330">
    <property type="entry name" value="Nucleotidyltransferases domain 2"/>
    <property type="match status" value="1"/>
</dbReference>
<dbReference type="InterPro" id="IPR052972">
    <property type="entry name" value="Sacsin_chaperone_reg"/>
</dbReference>
<evidence type="ECO:0000313" key="4">
    <source>
        <dbReference type="Proteomes" id="UP001634394"/>
    </source>
</evidence>
<dbReference type="NCBIfam" id="NF047352">
    <property type="entry name" value="P_loop_sacsin"/>
    <property type="match status" value="2"/>
</dbReference>
<evidence type="ECO:0000313" key="3">
    <source>
        <dbReference type="EMBL" id="KAL3881556.1"/>
    </source>
</evidence>
<accession>A0ABD3X5N5</accession>
<dbReference type="Pfam" id="PF25794">
    <property type="entry name" value="SACS"/>
    <property type="match status" value="3"/>
</dbReference>
<feature type="domain" description="HEPN" evidence="2">
    <location>
        <begin position="4240"/>
        <end position="4349"/>
    </location>
</feature>
<dbReference type="SUPFAM" id="SSF55874">
    <property type="entry name" value="ATPase domain of HSP90 chaperone/DNA topoisomerase II/histidine kinase"/>
    <property type="match status" value="3"/>
</dbReference>
<dbReference type="Gene3D" id="1.10.287.110">
    <property type="entry name" value="DnaJ domain"/>
    <property type="match status" value="1"/>
</dbReference>
<dbReference type="PANTHER" id="PTHR15600:SF42">
    <property type="entry name" value="SACSIN"/>
    <property type="match status" value="1"/>
</dbReference>
<dbReference type="PANTHER" id="PTHR15600">
    <property type="entry name" value="SACSIN"/>
    <property type="match status" value="1"/>
</dbReference>
<dbReference type="InterPro" id="IPR007842">
    <property type="entry name" value="HEPN_dom"/>
</dbReference>
<feature type="region of interest" description="Disordered" evidence="1">
    <location>
        <begin position="35"/>
        <end position="67"/>
    </location>
</feature>
<dbReference type="CDD" id="cd06257">
    <property type="entry name" value="DnaJ"/>
    <property type="match status" value="1"/>
</dbReference>
<keyword evidence="4" id="KW-1185">Reference proteome</keyword>
<dbReference type="SUPFAM" id="SSF46565">
    <property type="entry name" value="Chaperone J-domain"/>
    <property type="match status" value="1"/>
</dbReference>
<evidence type="ECO:0000259" key="2">
    <source>
        <dbReference type="SMART" id="SM00748"/>
    </source>
</evidence>
<gene>
    <name evidence="3" type="ORF">ACJMK2_027982</name>
</gene>
<feature type="compositionally biased region" description="Basic and acidic residues" evidence="1">
    <location>
        <begin position="35"/>
        <end position="53"/>
    </location>
</feature>
<dbReference type="EMBL" id="JBJQND010000003">
    <property type="protein sequence ID" value="KAL3881556.1"/>
    <property type="molecule type" value="Genomic_DNA"/>
</dbReference>
<dbReference type="InterPro" id="IPR036890">
    <property type="entry name" value="HATPase_C_sf"/>
</dbReference>
<dbReference type="Gene3D" id="3.30.565.10">
    <property type="entry name" value="Histidine kinase-like ATPase, C-terminal domain"/>
    <property type="match status" value="1"/>
</dbReference>
<reference evidence="3 4" key="1">
    <citation type="submission" date="2024-11" db="EMBL/GenBank/DDBJ databases">
        <title>Chromosome-level genome assembly of the freshwater bivalve Anodonta woodiana.</title>
        <authorList>
            <person name="Chen X."/>
        </authorList>
    </citation>
    <scope>NUCLEOTIDE SEQUENCE [LARGE SCALE GENOMIC DNA]</scope>
    <source>
        <strain evidence="3">MN2024</strain>
        <tissue evidence="3">Gills</tissue>
    </source>
</reference>
<name>A0ABD3X5N5_SINWO</name>
<dbReference type="SUPFAM" id="SSF81593">
    <property type="entry name" value="Nucleotidyltransferase substrate binding subunit/domain"/>
    <property type="match status" value="1"/>
</dbReference>
<organism evidence="3 4">
    <name type="scientific">Sinanodonta woodiana</name>
    <name type="common">Chinese pond mussel</name>
    <name type="synonym">Anodonta woodiana</name>
    <dbReference type="NCBI Taxonomy" id="1069815"/>
    <lineage>
        <taxon>Eukaryota</taxon>
        <taxon>Metazoa</taxon>
        <taxon>Spiralia</taxon>
        <taxon>Lophotrochozoa</taxon>
        <taxon>Mollusca</taxon>
        <taxon>Bivalvia</taxon>
        <taxon>Autobranchia</taxon>
        <taxon>Heteroconchia</taxon>
        <taxon>Palaeoheterodonta</taxon>
        <taxon>Unionida</taxon>
        <taxon>Unionoidea</taxon>
        <taxon>Unionidae</taxon>
        <taxon>Unioninae</taxon>
        <taxon>Sinanodonta</taxon>
    </lineage>
</organism>
<dbReference type="InterPro" id="IPR036869">
    <property type="entry name" value="J_dom_sf"/>
</dbReference>
<dbReference type="InterPro" id="IPR058210">
    <property type="entry name" value="SACS/Nov_dom"/>
</dbReference>
<dbReference type="SMART" id="SM00748">
    <property type="entry name" value="HEPN"/>
    <property type="match status" value="1"/>
</dbReference>
<dbReference type="Proteomes" id="UP001634394">
    <property type="component" value="Unassembled WGS sequence"/>
</dbReference>
<comment type="caution">
    <text evidence="3">The sequence shown here is derived from an EMBL/GenBank/DDBJ whole genome shotgun (WGS) entry which is preliminary data.</text>
</comment>
<proteinExistence type="predicted"/>
<protein>
    <recommendedName>
        <fullName evidence="2">HEPN domain-containing protein</fullName>
    </recommendedName>
</protein>
<dbReference type="InterPro" id="IPR001623">
    <property type="entry name" value="DnaJ_domain"/>
</dbReference>
<sequence>MKLMSHFISMETYSIDLEAAVRCVFEDQMSMEDCNKFGDSGKRKRPAETPGRETDDEEEAEESTHDAKATKVKMLLSGKHCNQEISDQRPCKKFFKGPGLCVYNDAEFTEEDWEGIRMLNSSVKEKDPIKVGRFGLGFKSVYHLTDYPCIISGDQILLLNPYTTEDIVCTGSLPVMKLHHMSKSTRADCLEALNNIFGFSSKVFKQKYYKGTLFWFPLRDMPTDLSNTTYTTDKVLDLFKSFQTEAHSILIFLKYLTSVELFCVDTGTQFDHGMMKPALAVKVEMDPASQERKTKFIKKITELNGGCYNIDLESYRHVCVSITKAEEEKEPKTTKVDWTVVDFYKRGEMSEILKRLSCDKSLSYCPYVGVAMCESFDGFQKGGHIFCFMPLPQETKSLTGLPVHVNGLFALSRNRRHLKWSSAEQEYQNLHKDNAILWNQCLVQEILPSAYCLLIREMVNHCTSHGNKKNMIELVYAALPDIAKVDDKWMSLVEKVKECVWDMHILFTESDGGKWITPKDALFSSFRRYPTLSKECKENVKKTLKLYGQNWVDVPHYVGDYFLDKPGILDLNPKYFCEILTTRPKYCELSFEEKVSILEFLMVDTDYHKLKGLHLLPLQDGNVVPFTSREDCHEKIFLDKPHVIDLFPGLENRFLHVGKLTQQILEHFMKMVSHEIFQVYQLEVETSFLNLLQEAFQIYFGNKYPVVIPSSDSKLLVNHLWIEKVWGYLIKNKIPLNLVEHLPLLPDMEEGKCWKDMKLVRLYLLRDNLLLRNGFGLLSLTEEMCEALKNLSIRVLSSLPPFIPYEYVQAYIGHPTQASVLNIFTSIQKSGKLECIEHFNTNASESSRKELLEYLGKSQTSEWNEHCRQFVRKIQIFKEGDSFHGQRVMGFVAADDIGIQCPAGKFPVKLPCRLIATESAGANLASLIGLERISMKDLVMKTLKGIQEGHYSSMEVTIFMTYLIDNISLYKNCTEILAMAKLISFLRNSALKLCKPDELFDPWDENLKLLFHNEDKFPADLIVTEINRRQALIDLGLRLKQHIQASDLLETAKVLDSSSLGEVEAKVLCQKAKQFMETVNNGGYLFQDINGIPLAGHIENLKCVLHKNSPVNGYPSVLKWYGKAAILSKPTEIRSIEYSGSVGSAMALIDCENLPALADCFKWRTSPPAHKMYKHLQHLIKQKYEPSLHHLVLDTYTELNKLYSSSGKEIEKPSFSCIWHGEGFTFPRNVYISKSIDLNLRPYLYRLPTELSHYQGLFEWMGCHCSLMADVLLDIQQKVNEKYQNLIKIAFTCDEINSDRQLIIRILEILKELKNQLSDEEGCKILFPVQTEDDSQLILKPSTECIYSMDQPWLCEAGYSEEDGLFHIHKDVSITTAQQLGLKSLSQNLVSDAEGFEEWGQEEPLTRRIHNLLEEGYTDGFSVPKEIIQNADDACATEVCFLYDERENHDAMTRLLDDGMAECQGPALWAYNNAEFSPEDLKNLTQLSGAAKANDTTKIGKFGLGFCSVYNLTDVPILVTGHDIVFFDPHKTHLGKALPGPRPGLRINLKSKKNRKLLKRLDHQFKPFQNVFGCSLREDAQDPYKGTLFRFPFRTTSRSEIKPYPYKRKDCIELLKKFMEYGGSILLFTQNVVKVKLFHLPKESTDPTEMKLLYSIERSVYIDPFLSGRKSVLQKITELCKDSIYLTTSQFQTIQRVSIQTMVKKEASHVIQEMAERIGNVETNWLISWTSGQNQCLQLMGLMNKCVVPLGSVALLIHEDENNCIMPRSVIESPFGFYKESHLFCFLPLPLMTTLPVHINATFAVTSDRKQLRVSTQDENVCVESRWNEALLGDAVCGAYLLLLKYLSKSSDVSANYDCFQLWPVGSSVSNLEKNFYKRLVTENWEILRGEGGWKGFSNCLFLDKLLTKHENIWKISLKTMTEFKGTKSDVVINLPGKIHDLIAESHKEQITVRTVTQTYFIINIFFPNIMSEFWKNQEKDRNEMTLYIIRERDNDINKEAQHTACIPTEPYSALQMPKELIHPQKDIAEMFSNDDGRFPVETFRTKDILNGLQDWGMMKSKISTELLENRCRSVAILASTDTQQSLQRYSAVMRYLEKLQSKELLENETLSKISEIAFLPVMPKPQGWPFKWKADEELKQVGYNYGRESRTPVTFARASQLFSQRHHSKEVISCMELIIDVNDEQSGVLNICLKLGLHEIEANLQTFERIEGQLLEISKAMQDLQGDLNILTQSKLVCKHIYEYFNRITSYEWVKERLTKFKESLVLFVEDKIVMPCQSYSQHKWDCSPEFYRVKDFDLYKHFYSAVGVKSTIPAVDICKVVCLMKEKWNNKQLPEHTLKLTLNLIHCLAESLYESKETISNLEIIALDREGVLLPVSQLCFDDQGITSRKKMSFVHPEISEHEGKMLGIKTKRKKILHDCSRMIEFGQHEDLLTRLNGILRKYPLDFGLLKELLQNADDANATEVHFIKDYRQLRKDKVFDESFAPLQGPALCVYNNSPFTQADLEGIQKLGLGSKQNDRFKSGQYGVGFNVVYHLTDVPSFLTKGPEIRETLCFFDPMCQYIPDATVQHPGMRYVDLEEIRESYSDVFNGYLENEIFSSDIGTIFRFPLRNEQMAKVSKLSEDEISTSQIDGLLEDLKKEIYAALLFLKHVNKIVFSKVNDDGKVEMEYKVETCLSKEDMEKRTEFFQQAKQKISNVTGALLSKHETDYILNITDTTGLLQTWHVFQDFGFGDCPSEIVESLKAKFVKCLPIGGVAGLISTSALDYCSQSIEGKAFCNLPLPVHTGLPVHVNGQFILDDEGRRNLWREKMDVCGKWNSLLLQHAVSPAYARFIQCMRRDFFPENGIQKSTMESHLSSYYKYFPYVTNVEGDFWNELSQYLYRYIINNEENVFPLVQDKGKECLITWMPFREKGQEFPCYFDIENIPKAKEILISGMQSQTNERTFPKFQYVTSVLKDLGLKIIHSNIEVYQSMVRSCLGVSYLTPETAITFIKSQFITKNVRQSILKSLSQVLSLLHYCARSKSFIKQLDGLPLLMANDNTLHVFSKDKPVYFSLFADLHTGCAGRFLHKELVQFFERKFQISFFTSKDIWETGVFKRLDIEQCMTILKHTLSAETFQRQKYLEWNHSTKELSSKQWIIRFWEFISVQTKERFPSRNYISESEFLKREFKQHKNWCLLPAVIEENNSEKFILVPLFLSFSVFDTTNIENPELKRVLEKLALPKMCRLGLADEFEAGATIIQTLVSQTTRPVDLLKGLCFHKETIRGNNNLSKDDCIEILEYFLQQMERPEMIDNTVYMKSIKSLPLFVTHTGNVSSLECFSEVVIAPSDIPVDGLNQLMSCIGVCFLEKIEKLSKLLKIIGTEIEAHEEFYCRFIIPKFADVPESNKLKHLEYIRDYILLKHTPEGYTTKQKEVISLMKNWDFISVGSARRKASDFVSPFIDVFMAMCNNDQFPPEPFRNEEWKTFMELAGMVLEVSADQFCQFAEDLSSQYKRSNTLPDELAGKSKILWEYLFSREKLMEKSILHRVQCIKFIPPFEVDLLLGNIFIQHENRQYPIAFSGSIYSKYAKIAWTCCPLLPDWKFPTHLQESLSILSKPFLKDVITHTENICDILQKELQSHGNHHDLDTIDSVMTSIYEFLQIYGMQEKVMRERLHKRPILYIPDGQCFVQATQVVREGDEMRPYLFKFPMKYGRFYELFTHLGTTERADINHYAEVLNLIHKKCEMNGLLPDDRNKVQNAVRGLLSCLSADDGGDQNIRVDILYLPNEEWSLVNARDLIVSDHIVYRKKIEAYQKLVFFFGLKQMKIKVENEREILSRFPDKWRPEFLSKIVTKRLDLVNVGLSLECSEESKQLQRFLSSKEVFTGLMRLLQNENLTLEERIVRLNLANTTVKHVQTILTCLYFRDQKINGTRENSIYWLDSNSENNQLKLYFTMQLCSRQKLYEELQTPVVKILNMCTNMLLRDQGHLMTIAKCVTSPERIAKLLDEAEICNYEIADIHSFQVMETTPELGAYVPEKFHAMLDNSFIPFDIGEIVAFEIDDKWETGNPVFVFARVLKKVETNMSSLEIDLKYDIDLGVETKTVLAMFLYRFIQREVDSQSLVVKTSPSLSKSSDLSKETKCIIRKTLREAWTKDETERRQIIKRLCLKWHPDKNPGNETLCTKVFQYIQYLIHKFEHGQFEEWDSFFDSMGRRAREHRHQYGSYSGSDFSCPNFFSERSPQPREAERWQKQARFDLLAAKRTLKYAEECMLHNWVCYQCHQAAEKSLKAARFAIDGNSVQQYSHDLVSIASELNIDLVKLARQLQSLVGEDTRMRYPDRFSIPSIPADFFKSEHSKTACDLTKQILNLVDQIMRSFQLRKTW</sequence>
<dbReference type="Pfam" id="PF05168">
    <property type="entry name" value="HEPN"/>
    <property type="match status" value="1"/>
</dbReference>
<evidence type="ECO:0000256" key="1">
    <source>
        <dbReference type="SAM" id="MobiDB-lite"/>
    </source>
</evidence>